<dbReference type="GO" id="GO:0005829">
    <property type="term" value="C:cytosol"/>
    <property type="evidence" value="ECO:0007669"/>
    <property type="project" value="TreeGrafter"/>
</dbReference>
<name>A0A9W9YNM3_9CNID</name>
<keyword evidence="4" id="KW-0949">S-adenosyl-L-methionine</keyword>
<keyword evidence="6" id="KW-1185">Reference proteome</keyword>
<dbReference type="PANTHER" id="PTHR10867:SF17">
    <property type="entry name" value="NICOTINAMIDE N-METHYLTRANSFERASE"/>
    <property type="match status" value="1"/>
</dbReference>
<comment type="similarity">
    <text evidence="1">Belongs to the class I-like SAM-binding methyltransferase superfamily. NNMT/PNMT/TEMT family.</text>
</comment>
<dbReference type="Proteomes" id="UP001163046">
    <property type="component" value="Unassembled WGS sequence"/>
</dbReference>
<evidence type="ECO:0000256" key="4">
    <source>
        <dbReference type="ARBA" id="ARBA00022691"/>
    </source>
</evidence>
<dbReference type="Gene3D" id="3.40.50.150">
    <property type="entry name" value="Vaccinia Virus protein VP39"/>
    <property type="match status" value="1"/>
</dbReference>
<dbReference type="InterPro" id="IPR029063">
    <property type="entry name" value="SAM-dependent_MTases_sf"/>
</dbReference>
<dbReference type="PROSITE" id="PS51681">
    <property type="entry name" value="SAM_MT_NNMT_PNMT_TEMT"/>
    <property type="match status" value="1"/>
</dbReference>
<dbReference type="AlphaFoldDB" id="A0A9W9YNM3"/>
<reference evidence="5" key="1">
    <citation type="submission" date="2023-01" db="EMBL/GenBank/DDBJ databases">
        <title>Genome assembly of the deep-sea coral Lophelia pertusa.</title>
        <authorList>
            <person name="Herrera S."/>
            <person name="Cordes E."/>
        </authorList>
    </citation>
    <scope>NUCLEOTIDE SEQUENCE</scope>
    <source>
        <strain evidence="5">USNM1676648</strain>
        <tissue evidence="5">Polyp</tissue>
    </source>
</reference>
<dbReference type="Pfam" id="PF01234">
    <property type="entry name" value="NNMT_PNMT_TEMT"/>
    <property type="match status" value="1"/>
</dbReference>
<keyword evidence="2" id="KW-0489">Methyltransferase</keyword>
<dbReference type="InterPro" id="IPR000940">
    <property type="entry name" value="NNMT_TEMT_trans"/>
</dbReference>
<keyword evidence="3" id="KW-0808">Transferase</keyword>
<gene>
    <name evidence="5" type="ORF">OS493_027921</name>
</gene>
<dbReference type="InterPro" id="IPR053384">
    <property type="entry name" value="SAM-dep_methyltransferase"/>
</dbReference>
<dbReference type="GO" id="GO:0032259">
    <property type="term" value="P:methylation"/>
    <property type="evidence" value="ECO:0007669"/>
    <property type="project" value="UniProtKB-KW"/>
</dbReference>
<dbReference type="OrthoDB" id="5945614at2759"/>
<protein>
    <submittedName>
        <fullName evidence="5">Uncharacterized protein</fullName>
    </submittedName>
</protein>
<accession>A0A9W9YNM3</accession>
<dbReference type="PANTHER" id="PTHR10867">
    <property type="entry name" value="NNMT/PNMT/TEMT FAMILY MEMBER"/>
    <property type="match status" value="1"/>
</dbReference>
<dbReference type="NCBIfam" id="NF041360">
    <property type="entry name" value="GntF_guanitoxin"/>
    <property type="match status" value="1"/>
</dbReference>
<evidence type="ECO:0000313" key="5">
    <source>
        <dbReference type="EMBL" id="KAJ7355132.1"/>
    </source>
</evidence>
<dbReference type="SUPFAM" id="SSF53335">
    <property type="entry name" value="S-adenosyl-L-methionine-dependent methyltransferases"/>
    <property type="match status" value="1"/>
</dbReference>
<evidence type="ECO:0000256" key="2">
    <source>
        <dbReference type="ARBA" id="ARBA00022603"/>
    </source>
</evidence>
<dbReference type="GO" id="GO:0008170">
    <property type="term" value="F:N-methyltransferase activity"/>
    <property type="evidence" value="ECO:0007669"/>
    <property type="project" value="TreeGrafter"/>
</dbReference>
<comment type="caution">
    <text evidence="5">The sequence shown here is derived from an EMBL/GenBank/DDBJ whole genome shotgun (WGS) entry which is preliminary data.</text>
</comment>
<proteinExistence type="inferred from homology"/>
<evidence type="ECO:0000313" key="6">
    <source>
        <dbReference type="Proteomes" id="UP001163046"/>
    </source>
</evidence>
<dbReference type="EMBL" id="MU827327">
    <property type="protein sequence ID" value="KAJ7355132.1"/>
    <property type="molecule type" value="Genomic_DNA"/>
</dbReference>
<organism evidence="5 6">
    <name type="scientific">Desmophyllum pertusum</name>
    <dbReference type="NCBI Taxonomy" id="174260"/>
    <lineage>
        <taxon>Eukaryota</taxon>
        <taxon>Metazoa</taxon>
        <taxon>Cnidaria</taxon>
        <taxon>Anthozoa</taxon>
        <taxon>Hexacorallia</taxon>
        <taxon>Scleractinia</taxon>
        <taxon>Caryophylliina</taxon>
        <taxon>Caryophylliidae</taxon>
        <taxon>Desmophyllum</taxon>
    </lineage>
</organism>
<evidence type="ECO:0000256" key="1">
    <source>
        <dbReference type="ARBA" id="ARBA00007996"/>
    </source>
</evidence>
<sequence>MDDLLRFSHDYHDKFEPNAYLSKNYNGTGDQVELSSEFPLRCFHEFWCKMAKRNDARVLNFGGGPVIYDLISAAPYAEEIIFAEYTEKNRQAVEAWQHKSSDSHDWLPYFKFVVQRLEGKESEDVFIREAELRKKISHILPCDIGWEDPVRWPTAWDSQQGSFDVVTTSLCIEAAVKSELEYSHAIAKMRKYLKPGGYLAMYSVLAENFYTVGKEMFHCFHVSEKQVQEILHKEGFCEVDMTSQADPTFASELYDGEKLYFVSAKVENVQ</sequence>
<evidence type="ECO:0000256" key="3">
    <source>
        <dbReference type="ARBA" id="ARBA00022679"/>
    </source>
</evidence>